<dbReference type="RefSeq" id="WP_119752451.1">
    <property type="nucleotide sequence ID" value="NZ_CP032382.1"/>
</dbReference>
<reference evidence="2" key="1">
    <citation type="submission" date="2018-09" db="EMBL/GenBank/DDBJ databases">
        <title>Chryseolinea sp. KIS68-18 isolated from soil.</title>
        <authorList>
            <person name="Weon H.-Y."/>
            <person name="Kwon S.-W."/>
            <person name="Lee S.A."/>
        </authorList>
    </citation>
    <scope>NUCLEOTIDE SEQUENCE [LARGE SCALE GENOMIC DNA]</scope>
    <source>
        <strain evidence="2">KIS68-18</strain>
    </source>
</reference>
<keyword evidence="2" id="KW-1185">Reference proteome</keyword>
<evidence type="ECO:0000313" key="1">
    <source>
        <dbReference type="EMBL" id="AYB29128.1"/>
    </source>
</evidence>
<dbReference type="KEGG" id="chk:D4L85_00370"/>
<organism evidence="1 2">
    <name type="scientific">Chryseolinea soli</name>
    <dbReference type="NCBI Taxonomy" id="2321403"/>
    <lineage>
        <taxon>Bacteria</taxon>
        <taxon>Pseudomonadati</taxon>
        <taxon>Bacteroidota</taxon>
        <taxon>Cytophagia</taxon>
        <taxon>Cytophagales</taxon>
        <taxon>Fulvivirgaceae</taxon>
        <taxon>Chryseolinea</taxon>
    </lineage>
</organism>
<gene>
    <name evidence="1" type="ORF">D4L85_00370</name>
</gene>
<dbReference type="AlphaFoldDB" id="A0A385SJE3"/>
<accession>A0A385SJE3</accession>
<evidence type="ECO:0000313" key="2">
    <source>
        <dbReference type="Proteomes" id="UP000266183"/>
    </source>
</evidence>
<dbReference type="EMBL" id="CP032382">
    <property type="protein sequence ID" value="AYB29128.1"/>
    <property type="molecule type" value="Genomic_DNA"/>
</dbReference>
<dbReference type="OrthoDB" id="5382843at2"/>
<proteinExistence type="predicted"/>
<protein>
    <submittedName>
        <fullName evidence="1">Uncharacterized protein</fullName>
    </submittedName>
</protein>
<sequence>MNYTWTDFDNGKSIRQTGSEGGTILRDEENTFGARVTLEGKGDVAPFSITIGIYGLLFHTEFFLDLAQAQKCFDLFKRKIEDIIHHYSISEDRREAEWNKKHDKLIEEILHVD</sequence>
<dbReference type="Proteomes" id="UP000266183">
    <property type="component" value="Chromosome"/>
</dbReference>
<name>A0A385SJE3_9BACT</name>